<dbReference type="GO" id="GO:0005794">
    <property type="term" value="C:Golgi apparatus"/>
    <property type="evidence" value="ECO:0007669"/>
    <property type="project" value="UniProtKB-SubCell"/>
</dbReference>
<dbReference type="EMBL" id="LVLB01000015">
    <property type="protein sequence ID" value="KYN95664.1"/>
    <property type="molecule type" value="Genomic_DNA"/>
</dbReference>
<accession>A0A151L9M6</accession>
<keyword evidence="4 6" id="KW-0333">Golgi apparatus</keyword>
<comment type="caution">
    <text evidence="7">The sequence shown here is derived from an EMBL/GenBank/DDBJ whole genome shotgun (WGS) entry which is preliminary data.</text>
</comment>
<dbReference type="VEuPathDB" id="PlasmoDB:PGSY75_1405200"/>
<dbReference type="PANTHER" id="PTHR23249:SF16">
    <property type="entry name" value="TRAFFICKING PROTEIN PARTICLE COMPLEX SUBUNIT 1"/>
    <property type="match status" value="1"/>
</dbReference>
<dbReference type="GO" id="GO:0030008">
    <property type="term" value="C:TRAPP complex"/>
    <property type="evidence" value="ECO:0007669"/>
    <property type="project" value="UniProtKB-UniRule"/>
</dbReference>
<dbReference type="AlphaFoldDB" id="A0A151L9M6"/>
<evidence type="ECO:0000256" key="4">
    <source>
        <dbReference type="ARBA" id="ARBA00023034"/>
    </source>
</evidence>
<protein>
    <recommendedName>
        <fullName evidence="6">Trafficking protein particle complex subunit</fullName>
    </recommendedName>
</protein>
<dbReference type="SUPFAM" id="SSF64356">
    <property type="entry name" value="SNARE-like"/>
    <property type="match status" value="1"/>
</dbReference>
<keyword evidence="2 6" id="KW-0256">Endoplasmic reticulum</keyword>
<dbReference type="GeneID" id="29778352"/>
<gene>
    <name evidence="7" type="ORF">PGSY75_1405200</name>
</gene>
<evidence type="ECO:0000256" key="3">
    <source>
        <dbReference type="ARBA" id="ARBA00022892"/>
    </source>
</evidence>
<organism evidence="7 8">
    <name type="scientific">Plasmodium gaboni</name>
    <dbReference type="NCBI Taxonomy" id="647221"/>
    <lineage>
        <taxon>Eukaryota</taxon>
        <taxon>Sar</taxon>
        <taxon>Alveolata</taxon>
        <taxon>Apicomplexa</taxon>
        <taxon>Aconoidasida</taxon>
        <taxon>Haemosporida</taxon>
        <taxon>Plasmodiidae</taxon>
        <taxon>Plasmodium</taxon>
        <taxon>Plasmodium (Laverania)</taxon>
    </lineage>
</organism>
<dbReference type="VEuPathDB" id="PlasmoDB:PGABG01_1403600"/>
<keyword evidence="1 6" id="KW-0813">Transport</keyword>
<comment type="similarity">
    <text evidence="5">Belongs to the TRAPP small subunits family. BET5 subfamily.</text>
</comment>
<evidence type="ECO:0000256" key="2">
    <source>
        <dbReference type="ARBA" id="ARBA00022824"/>
    </source>
</evidence>
<dbReference type="InterPro" id="IPR007233">
    <property type="entry name" value="TRAPPC"/>
</dbReference>
<evidence type="ECO:0000256" key="5">
    <source>
        <dbReference type="ARBA" id="ARBA00038167"/>
    </source>
</evidence>
<dbReference type="Pfam" id="PF04099">
    <property type="entry name" value="Sybindin"/>
    <property type="match status" value="1"/>
</dbReference>
<dbReference type="GO" id="GO:0006888">
    <property type="term" value="P:endoplasmic reticulum to Golgi vesicle-mediated transport"/>
    <property type="evidence" value="ECO:0007669"/>
    <property type="project" value="UniProtKB-UniRule"/>
</dbReference>
<evidence type="ECO:0000256" key="6">
    <source>
        <dbReference type="RuleBase" id="RU366065"/>
    </source>
</evidence>
<comment type="subcellular location">
    <subcellularLocation>
        <location evidence="6">Endoplasmic reticulum</location>
    </subcellularLocation>
    <subcellularLocation>
        <location evidence="6">Golgi apparatus</location>
        <location evidence="6">cis-Golgi network</location>
    </subcellularLocation>
</comment>
<dbReference type="SMART" id="SM01399">
    <property type="entry name" value="Sybindin"/>
    <property type="match status" value="1"/>
</dbReference>
<dbReference type="RefSeq" id="XP_018639130.1">
    <property type="nucleotide sequence ID" value="XM_018787758.1"/>
</dbReference>
<dbReference type="GO" id="GO:0005783">
    <property type="term" value="C:endoplasmic reticulum"/>
    <property type="evidence" value="ECO:0007669"/>
    <property type="project" value="UniProtKB-SubCell"/>
</dbReference>
<name>A0A151L9M6_9APIC</name>
<dbReference type="Gene3D" id="3.30.450.70">
    <property type="match status" value="1"/>
</dbReference>
<reference evidence="7 8" key="1">
    <citation type="journal article" date="2016" name="Nat. Commun.">
        <title>Genomes of cryptic chimpanzee Plasmodium species reveal key evolutionary events leading to human malaria.</title>
        <authorList>
            <person name="Sundararaman S.A."/>
            <person name="Plenderleith L.J."/>
            <person name="Liu W."/>
            <person name="Loy D.E."/>
            <person name="Learn G.H."/>
            <person name="Li Y."/>
            <person name="Shaw K.S."/>
            <person name="Ayouba A."/>
            <person name="Peeters M."/>
            <person name="Speede S."/>
            <person name="Shaw G.M."/>
            <person name="Bushman F.D."/>
            <person name="Brisson D."/>
            <person name="Rayner J.C."/>
            <person name="Sharp P.M."/>
            <person name="Hahn B.H."/>
        </authorList>
    </citation>
    <scope>NUCLEOTIDE SEQUENCE [LARGE SCALE GENOMIC DNA]</scope>
    <source>
        <strain evidence="7 8">SY75</strain>
    </source>
</reference>
<proteinExistence type="inferred from homology"/>
<comment type="subunit">
    <text evidence="6">Part of the multisubunit transport protein particle (TRAPP) complex.</text>
</comment>
<evidence type="ECO:0000256" key="1">
    <source>
        <dbReference type="ARBA" id="ARBA00022448"/>
    </source>
</evidence>
<dbReference type="Proteomes" id="UP000076004">
    <property type="component" value="Chromosome 14"/>
</dbReference>
<sequence>MILSNEKIPQVTDKWGDMYYYFYIFYKNQCIYSIDLKHNNNQERKKKSNKNETEKLLLGSIYAINYLCSNIQPNKKLKNLYKSISNSNPKLINTSANIQSQNNINAQENIHVGNFNCFNTPFYKLHYVETLTAYKFVLITHKNIPNLSNFLKDIYKTLFIDLIILNPVYKIGDEIKDKMFDEKILEKIKRLYVG</sequence>
<keyword evidence="3 6" id="KW-0931">ER-Golgi transport</keyword>
<dbReference type="PANTHER" id="PTHR23249">
    <property type="entry name" value="TRAFFICKING PROTEIN PARTICLE COMPLEX SUBUNIT"/>
    <property type="match status" value="1"/>
</dbReference>
<dbReference type="KEGG" id="pgab:PGSY75_1405200"/>
<dbReference type="InterPro" id="IPR011012">
    <property type="entry name" value="Longin-like_dom_sf"/>
</dbReference>
<evidence type="ECO:0000313" key="8">
    <source>
        <dbReference type="Proteomes" id="UP000076004"/>
    </source>
</evidence>
<evidence type="ECO:0000313" key="7">
    <source>
        <dbReference type="EMBL" id="KYN95664.1"/>
    </source>
</evidence>